<dbReference type="GO" id="GO:0005524">
    <property type="term" value="F:ATP binding"/>
    <property type="evidence" value="ECO:0007669"/>
    <property type="project" value="UniProtKB-KW"/>
</dbReference>
<evidence type="ECO:0000256" key="6">
    <source>
        <dbReference type="ARBA" id="ARBA00022840"/>
    </source>
</evidence>
<dbReference type="FunFam" id="2.40.30.10:FF:000023">
    <property type="entry name" value="tRNA-specific 2-thiouridylase MnmA"/>
    <property type="match status" value="1"/>
</dbReference>
<protein>
    <recommendedName>
        <fullName evidence="10">tRNA-specific 2-thiouridylase MnmA</fullName>
        <ecNumber evidence="10">2.8.1.13</ecNumber>
    </recommendedName>
</protein>
<dbReference type="GO" id="GO:0000049">
    <property type="term" value="F:tRNA binding"/>
    <property type="evidence" value="ECO:0007669"/>
    <property type="project" value="UniProtKB-KW"/>
</dbReference>
<gene>
    <name evidence="10" type="primary">mnmA</name>
    <name evidence="13" type="ordered locus">Cabther_A2173</name>
</gene>
<evidence type="ECO:0000256" key="10">
    <source>
        <dbReference type="HAMAP-Rule" id="MF_00144"/>
    </source>
</evidence>
<dbReference type="InterPro" id="IPR023382">
    <property type="entry name" value="MnmA-like_central_sf"/>
</dbReference>
<feature type="active site" description="Nucleophile" evidence="10">
    <location>
        <position position="122"/>
    </location>
</feature>
<feature type="site" description="Interaction with tRNA" evidence="10">
    <location>
        <position position="147"/>
    </location>
</feature>
<sequence length="406" mass="44226">MEGVKKTVLSEAGPMTERIAVAMSGGVDSSTVAALLKEQGYDIIGFSMQLWNQRRINVDADGNPLPSRCCSLDDLYDARAVAEALGIPFYVLNFEDDFEARVVRPFVVSYLNGNTPSPCVACNSRMKFDTLVALARDVGAAKVATGHYARVQFNTTTGRWELRKGRDARKDQSYFLFELTQEQLASALFPLGELSKAETRAIARRHGLPTAEKAESQEICFIPDGNYARFIERYLAEAGGTVAGEPQSPVAPRLVQLGLRRNLPQPGEIVTTDGRVLGRHNGIHRYTIGQRRGLGITAGDGRPLYVVGLDAARGQVIVGPEEALPGKALTATRVNWIALPELTAPRRCAARIRYRHEEAPATLHPLPDGNVQVVFDTPQKAITPGQAVVFYEGELVLGGGWITAQD</sequence>
<evidence type="ECO:0000256" key="8">
    <source>
        <dbReference type="ARBA" id="ARBA00023157"/>
    </source>
</evidence>
<keyword evidence="7 10" id="KW-0694">RNA-binding</keyword>
<dbReference type="InterPro" id="IPR004506">
    <property type="entry name" value="MnmA-like"/>
</dbReference>
<dbReference type="Pfam" id="PF20258">
    <property type="entry name" value="tRNA_Me_trans_C"/>
    <property type="match status" value="1"/>
</dbReference>
<dbReference type="SUPFAM" id="SSF52402">
    <property type="entry name" value="Adenine nucleotide alpha hydrolases-like"/>
    <property type="match status" value="1"/>
</dbReference>
<evidence type="ECO:0000256" key="4">
    <source>
        <dbReference type="ARBA" id="ARBA00022694"/>
    </source>
</evidence>
<feature type="binding site" evidence="10">
    <location>
        <position position="146"/>
    </location>
    <ligand>
        <name>ATP</name>
        <dbReference type="ChEBI" id="CHEBI:30616"/>
    </ligand>
</feature>
<keyword evidence="14" id="KW-1185">Reference proteome</keyword>
<dbReference type="NCBIfam" id="NF001138">
    <property type="entry name" value="PRK00143.1"/>
    <property type="match status" value="1"/>
</dbReference>
<feature type="region of interest" description="Interaction with tRNA" evidence="10">
    <location>
        <begin position="353"/>
        <end position="354"/>
    </location>
</feature>
<dbReference type="NCBIfam" id="TIGR00420">
    <property type="entry name" value="trmU"/>
    <property type="match status" value="1"/>
</dbReference>
<evidence type="ECO:0000256" key="5">
    <source>
        <dbReference type="ARBA" id="ARBA00022741"/>
    </source>
</evidence>
<dbReference type="PANTHER" id="PTHR11933:SF5">
    <property type="entry name" value="MITOCHONDRIAL TRNA-SPECIFIC 2-THIOURIDYLASE 1"/>
    <property type="match status" value="1"/>
</dbReference>
<dbReference type="Gene3D" id="2.40.30.10">
    <property type="entry name" value="Translation factors"/>
    <property type="match status" value="1"/>
</dbReference>
<keyword evidence="6 10" id="KW-0067">ATP-binding</keyword>
<dbReference type="GO" id="GO:0002143">
    <property type="term" value="P:tRNA wobble position uridine thiolation"/>
    <property type="evidence" value="ECO:0007669"/>
    <property type="project" value="TreeGrafter"/>
</dbReference>
<organism evidence="13 14">
    <name type="scientific">Chloracidobacterium thermophilum (strain B)</name>
    <dbReference type="NCBI Taxonomy" id="981222"/>
    <lineage>
        <taxon>Bacteria</taxon>
        <taxon>Pseudomonadati</taxon>
        <taxon>Acidobacteriota</taxon>
        <taxon>Terriglobia</taxon>
        <taxon>Terriglobales</taxon>
        <taxon>Acidobacteriaceae</taxon>
        <taxon>Chloracidobacterium</taxon>
    </lineage>
</organism>
<evidence type="ECO:0000256" key="9">
    <source>
        <dbReference type="ARBA" id="ARBA00051542"/>
    </source>
</evidence>
<feature type="site" description="Interaction with tRNA" evidence="10">
    <location>
        <position position="386"/>
    </location>
</feature>
<evidence type="ECO:0000256" key="7">
    <source>
        <dbReference type="ARBA" id="ARBA00022884"/>
    </source>
</evidence>
<dbReference type="CDD" id="cd01998">
    <property type="entry name" value="MnmA_TRMU-like"/>
    <property type="match status" value="1"/>
</dbReference>
<dbReference type="Proteomes" id="UP000006791">
    <property type="component" value="Chromosome 1"/>
</dbReference>
<keyword evidence="2 10" id="KW-0820">tRNA-binding</keyword>
<dbReference type="Gene3D" id="2.30.30.280">
    <property type="entry name" value="Adenine nucleotide alpha hydrolases-like domains"/>
    <property type="match status" value="1"/>
</dbReference>
<dbReference type="EMBL" id="CP002514">
    <property type="protein sequence ID" value="AEP12911.1"/>
    <property type="molecule type" value="Genomic_DNA"/>
</dbReference>
<dbReference type="PANTHER" id="PTHR11933">
    <property type="entry name" value="TRNA 5-METHYLAMINOMETHYL-2-THIOURIDYLATE -METHYLTRANSFERASE"/>
    <property type="match status" value="1"/>
</dbReference>
<dbReference type="InterPro" id="IPR046885">
    <property type="entry name" value="MnmA-like_C"/>
</dbReference>
<dbReference type="InterPro" id="IPR014729">
    <property type="entry name" value="Rossmann-like_a/b/a_fold"/>
</dbReference>
<evidence type="ECO:0000256" key="1">
    <source>
        <dbReference type="ARBA" id="ARBA00022490"/>
    </source>
</evidence>
<dbReference type="HOGENOM" id="CLU_035188_0_0_0"/>
<dbReference type="STRING" id="981222.Cabther_A2173"/>
<name>G2LDQ3_CHLTF</name>
<keyword evidence="13" id="KW-0489">Methyltransferase</keyword>
<evidence type="ECO:0000259" key="11">
    <source>
        <dbReference type="Pfam" id="PF20258"/>
    </source>
</evidence>
<comment type="caution">
    <text evidence="10">Lacks conserved residue(s) required for the propagation of feature annotation.</text>
</comment>
<comment type="subcellular location">
    <subcellularLocation>
        <location evidence="10">Cytoplasm</location>
    </subcellularLocation>
</comment>
<keyword evidence="8" id="KW-1015">Disulfide bond</keyword>
<accession>G2LDQ3</accession>
<reference evidence="13 14" key="1">
    <citation type="journal article" date="2012" name="Environ. Microbiol.">
        <title>Complete genome of Candidatus Chloracidobacterium thermophilum, a chlorophyll-based photoheterotroph belonging to the phylum Acidobacteria.</title>
        <authorList>
            <person name="Garcia Costas A.M."/>
            <person name="Liu Z."/>
            <person name="Tomsho L.P."/>
            <person name="Schuster S.C."/>
            <person name="Ward D.M."/>
            <person name="Bryant D.A."/>
        </authorList>
    </citation>
    <scope>NUCLEOTIDE SEQUENCE [LARGE SCALE GENOMIC DNA]</scope>
    <source>
        <strain evidence="13 14">B</strain>
    </source>
</reference>
<dbReference type="KEGG" id="ctm:Cabther_A2173"/>
<keyword evidence="3 10" id="KW-0808">Transferase</keyword>
<evidence type="ECO:0000313" key="13">
    <source>
        <dbReference type="EMBL" id="AEP12911.1"/>
    </source>
</evidence>
<feature type="domain" description="tRNA-specific 2-thiouridylase MnmA-like central" evidence="12">
    <location>
        <begin position="264"/>
        <end position="319"/>
    </location>
</feature>
<keyword evidence="4 10" id="KW-0819">tRNA processing</keyword>
<evidence type="ECO:0000256" key="3">
    <source>
        <dbReference type="ARBA" id="ARBA00022679"/>
    </source>
</evidence>
<dbReference type="GO" id="GO:0032259">
    <property type="term" value="P:methylation"/>
    <property type="evidence" value="ECO:0007669"/>
    <property type="project" value="UniProtKB-KW"/>
</dbReference>
<feature type="binding site" evidence="10">
    <location>
        <position position="48"/>
    </location>
    <ligand>
        <name>ATP</name>
        <dbReference type="ChEBI" id="CHEBI:30616"/>
    </ligand>
</feature>
<dbReference type="Pfam" id="PF20259">
    <property type="entry name" value="tRNA_Me_trans_M"/>
    <property type="match status" value="1"/>
</dbReference>
<evidence type="ECO:0000313" key="14">
    <source>
        <dbReference type="Proteomes" id="UP000006791"/>
    </source>
</evidence>
<comment type="catalytic activity">
    <reaction evidence="9 10">
        <text>S-sulfanyl-L-cysteinyl-[protein] + uridine(34) in tRNA + AH2 + ATP = 2-thiouridine(34) in tRNA + L-cysteinyl-[protein] + A + AMP + diphosphate + H(+)</text>
        <dbReference type="Rhea" id="RHEA:47032"/>
        <dbReference type="Rhea" id="RHEA-COMP:10131"/>
        <dbReference type="Rhea" id="RHEA-COMP:11726"/>
        <dbReference type="Rhea" id="RHEA-COMP:11727"/>
        <dbReference type="Rhea" id="RHEA-COMP:11728"/>
        <dbReference type="ChEBI" id="CHEBI:13193"/>
        <dbReference type="ChEBI" id="CHEBI:15378"/>
        <dbReference type="ChEBI" id="CHEBI:17499"/>
        <dbReference type="ChEBI" id="CHEBI:29950"/>
        <dbReference type="ChEBI" id="CHEBI:30616"/>
        <dbReference type="ChEBI" id="CHEBI:33019"/>
        <dbReference type="ChEBI" id="CHEBI:61963"/>
        <dbReference type="ChEBI" id="CHEBI:65315"/>
        <dbReference type="ChEBI" id="CHEBI:87170"/>
        <dbReference type="ChEBI" id="CHEBI:456215"/>
        <dbReference type="EC" id="2.8.1.13"/>
    </reaction>
</comment>
<feature type="binding site" evidence="10">
    <location>
        <begin position="22"/>
        <end position="29"/>
    </location>
    <ligand>
        <name>ATP</name>
        <dbReference type="ChEBI" id="CHEBI:30616"/>
    </ligand>
</feature>
<dbReference type="GO" id="GO:0103016">
    <property type="term" value="F:tRNA-uridine 2-sulfurtransferase activity"/>
    <property type="evidence" value="ECO:0007669"/>
    <property type="project" value="UniProtKB-EC"/>
</dbReference>
<dbReference type="Gene3D" id="3.40.50.620">
    <property type="entry name" value="HUPs"/>
    <property type="match status" value="1"/>
</dbReference>
<proteinExistence type="inferred from homology"/>
<evidence type="ECO:0000256" key="2">
    <source>
        <dbReference type="ARBA" id="ARBA00022555"/>
    </source>
</evidence>
<evidence type="ECO:0000259" key="12">
    <source>
        <dbReference type="Pfam" id="PF20259"/>
    </source>
</evidence>
<dbReference type="FunFam" id="3.40.50.620:FF:000115">
    <property type="entry name" value="tRNA-specific 2-thiouridylase MnmA"/>
    <property type="match status" value="1"/>
</dbReference>
<dbReference type="FunFam" id="2.30.30.280:FF:000001">
    <property type="entry name" value="tRNA-specific 2-thiouridylase MnmA"/>
    <property type="match status" value="1"/>
</dbReference>
<dbReference type="HAMAP" id="MF_00144">
    <property type="entry name" value="tRNA_thiouridyl_MnmA"/>
    <property type="match status" value="1"/>
</dbReference>
<dbReference type="InterPro" id="IPR046884">
    <property type="entry name" value="MnmA-like_central"/>
</dbReference>
<feature type="active site" description="Cysteine persulfide intermediate" evidence="10">
    <location>
        <position position="220"/>
    </location>
</feature>
<feature type="region of interest" description="Interaction with tRNA" evidence="10">
    <location>
        <begin position="170"/>
        <end position="172"/>
    </location>
</feature>
<dbReference type="GO" id="GO:0008168">
    <property type="term" value="F:methyltransferase activity"/>
    <property type="evidence" value="ECO:0007669"/>
    <property type="project" value="UniProtKB-KW"/>
</dbReference>
<comment type="similarity">
    <text evidence="10">Belongs to the MnmA/TRMU family.</text>
</comment>
<feature type="domain" description="tRNA-specific 2-thiouridylase MnmA-like C-terminal" evidence="11">
    <location>
        <begin position="328"/>
        <end position="402"/>
    </location>
</feature>
<keyword evidence="1 10" id="KW-0963">Cytoplasm</keyword>
<dbReference type="Pfam" id="PF03054">
    <property type="entry name" value="tRNA_Me_trans"/>
    <property type="match status" value="1"/>
</dbReference>
<dbReference type="AlphaFoldDB" id="G2LDQ3"/>
<comment type="function">
    <text evidence="10">Catalyzes the 2-thiolation of uridine at the wobble position (U34) of tRNA, leading to the formation of s(2)U34.</text>
</comment>
<keyword evidence="5 10" id="KW-0547">Nucleotide-binding</keyword>
<dbReference type="GO" id="GO:0005737">
    <property type="term" value="C:cytoplasm"/>
    <property type="evidence" value="ECO:0007669"/>
    <property type="project" value="UniProtKB-SubCell"/>
</dbReference>
<dbReference type="EC" id="2.8.1.13" evidence="10"/>